<dbReference type="Gene3D" id="3.40.1370.10">
    <property type="match status" value="1"/>
</dbReference>
<evidence type="ECO:0000256" key="1">
    <source>
        <dbReference type="ARBA" id="ARBA00010528"/>
    </source>
</evidence>
<keyword evidence="3 5" id="KW-0687">Ribonucleoprotein</keyword>
<keyword evidence="5" id="KW-0694">RNA-binding</keyword>
<dbReference type="InterPro" id="IPR002136">
    <property type="entry name" value="Ribosomal_uL4"/>
</dbReference>
<gene>
    <name evidence="5 7" type="primary">rplD</name>
    <name evidence="7" type="ORF">M9979_11030</name>
</gene>
<feature type="region of interest" description="Disordered" evidence="6">
    <location>
        <begin position="66"/>
        <end position="87"/>
    </location>
</feature>
<dbReference type="InterPro" id="IPR023574">
    <property type="entry name" value="Ribosomal_uL4_dom_sf"/>
</dbReference>
<dbReference type="EMBL" id="JAMLDY010000012">
    <property type="protein sequence ID" value="MCP3735402.1"/>
    <property type="molecule type" value="Genomic_DNA"/>
</dbReference>
<dbReference type="PANTHER" id="PTHR10746:SF6">
    <property type="entry name" value="LARGE RIBOSOMAL SUBUNIT PROTEIN UL4M"/>
    <property type="match status" value="1"/>
</dbReference>
<evidence type="ECO:0000256" key="5">
    <source>
        <dbReference type="HAMAP-Rule" id="MF_01328"/>
    </source>
</evidence>
<comment type="similarity">
    <text evidence="1 5">Belongs to the universal ribosomal protein uL4 family.</text>
</comment>
<dbReference type="AlphaFoldDB" id="A0A9X2KQW4"/>
<dbReference type="GO" id="GO:0019843">
    <property type="term" value="F:rRNA binding"/>
    <property type="evidence" value="ECO:0007669"/>
    <property type="project" value="UniProtKB-UniRule"/>
</dbReference>
<keyword evidence="2 5" id="KW-0689">Ribosomal protein</keyword>
<dbReference type="InterPro" id="IPR013005">
    <property type="entry name" value="Ribosomal_uL4-like"/>
</dbReference>
<evidence type="ECO:0000313" key="8">
    <source>
        <dbReference type="Proteomes" id="UP001139486"/>
    </source>
</evidence>
<keyword evidence="5" id="KW-0699">rRNA-binding</keyword>
<comment type="subunit">
    <text evidence="5">Part of the 50S ribosomal subunit.</text>
</comment>
<reference evidence="7" key="1">
    <citation type="submission" date="2022-05" db="EMBL/GenBank/DDBJ databases">
        <title>Sphingomonas sp. strain RP10 Genome sequencing and assembly.</title>
        <authorList>
            <person name="Kim I."/>
        </authorList>
    </citation>
    <scope>NUCLEOTIDE SEQUENCE</scope>
    <source>
        <strain evidence="7">RP10</strain>
    </source>
</reference>
<evidence type="ECO:0000256" key="2">
    <source>
        <dbReference type="ARBA" id="ARBA00022980"/>
    </source>
</evidence>
<comment type="function">
    <text evidence="5">Forms part of the polypeptide exit tunnel.</text>
</comment>
<dbReference type="NCBIfam" id="TIGR03953">
    <property type="entry name" value="rplD_bact"/>
    <property type="match status" value="1"/>
</dbReference>
<evidence type="ECO:0000256" key="6">
    <source>
        <dbReference type="SAM" id="MobiDB-lite"/>
    </source>
</evidence>
<proteinExistence type="inferred from homology"/>
<dbReference type="RefSeq" id="WP_254289412.1">
    <property type="nucleotide sequence ID" value="NZ_JAMLDY010000012.1"/>
</dbReference>
<accession>A0A9X2KQW4</accession>
<dbReference type="PANTHER" id="PTHR10746">
    <property type="entry name" value="50S RIBOSOMAL PROTEIN L4"/>
    <property type="match status" value="1"/>
</dbReference>
<dbReference type="Proteomes" id="UP001139486">
    <property type="component" value="Unassembled WGS sequence"/>
</dbReference>
<dbReference type="GO" id="GO:0005840">
    <property type="term" value="C:ribosome"/>
    <property type="evidence" value="ECO:0007669"/>
    <property type="project" value="UniProtKB-KW"/>
</dbReference>
<evidence type="ECO:0000313" key="7">
    <source>
        <dbReference type="EMBL" id="MCP3735402.1"/>
    </source>
</evidence>
<dbReference type="GO" id="GO:0006412">
    <property type="term" value="P:translation"/>
    <property type="evidence" value="ECO:0007669"/>
    <property type="project" value="UniProtKB-UniRule"/>
</dbReference>
<dbReference type="Pfam" id="PF00573">
    <property type="entry name" value="Ribosomal_L4"/>
    <property type="match status" value="1"/>
</dbReference>
<dbReference type="GO" id="GO:1990904">
    <property type="term" value="C:ribonucleoprotein complex"/>
    <property type="evidence" value="ECO:0007669"/>
    <property type="project" value="UniProtKB-KW"/>
</dbReference>
<organism evidence="7 8">
    <name type="scientific">Sphingomonas liriopis</name>
    <dbReference type="NCBI Taxonomy" id="2949094"/>
    <lineage>
        <taxon>Bacteria</taxon>
        <taxon>Pseudomonadati</taxon>
        <taxon>Pseudomonadota</taxon>
        <taxon>Alphaproteobacteria</taxon>
        <taxon>Sphingomonadales</taxon>
        <taxon>Sphingomonadaceae</taxon>
        <taxon>Sphingomonas</taxon>
    </lineage>
</organism>
<comment type="caution">
    <text evidence="7">The sequence shown here is derived from an EMBL/GenBank/DDBJ whole genome shotgun (WGS) entry which is preliminary data.</text>
</comment>
<sequence>MKVKIQSFAGTPGDSGAADVELNDEVFGLDPRADILHRVVTWQLEKRRETARGTRERADVARTGKKFGRQKGGGTARHGDRRAPVFIGGGKAHGARVRDFNPGLNKKIRALGLKMALSSHAKAGSLIVMDSIAVENNKTKTLVGDLAKLGFGKSALVIDGDAVETSFALAAGNLHGINVLPSAGANVYDILKADTLVLTRAAVEKLEARFALPGGAN</sequence>
<evidence type="ECO:0000256" key="3">
    <source>
        <dbReference type="ARBA" id="ARBA00023274"/>
    </source>
</evidence>
<dbReference type="GO" id="GO:0003735">
    <property type="term" value="F:structural constituent of ribosome"/>
    <property type="evidence" value="ECO:0007669"/>
    <property type="project" value="InterPro"/>
</dbReference>
<evidence type="ECO:0000256" key="4">
    <source>
        <dbReference type="ARBA" id="ARBA00035244"/>
    </source>
</evidence>
<protein>
    <recommendedName>
        <fullName evidence="4 5">Large ribosomal subunit protein uL4</fullName>
    </recommendedName>
</protein>
<dbReference type="SUPFAM" id="SSF52166">
    <property type="entry name" value="Ribosomal protein L4"/>
    <property type="match status" value="1"/>
</dbReference>
<keyword evidence="8" id="KW-1185">Reference proteome</keyword>
<comment type="function">
    <text evidence="5">One of the primary rRNA binding proteins, this protein initially binds near the 5'-end of the 23S rRNA. It is important during the early stages of 50S assembly. It makes multiple contacts with different domains of the 23S rRNA in the assembled 50S subunit and ribosome.</text>
</comment>
<name>A0A9X2KQW4_9SPHN</name>
<dbReference type="HAMAP" id="MF_01328_B">
    <property type="entry name" value="Ribosomal_uL4_B"/>
    <property type="match status" value="1"/>
</dbReference>